<protein>
    <submittedName>
        <fullName evidence="4">P-type conjugative transfer ATPase TrbB</fullName>
    </submittedName>
</protein>
<evidence type="ECO:0000313" key="4">
    <source>
        <dbReference type="EMBL" id="GGF93777.1"/>
    </source>
</evidence>
<dbReference type="GO" id="GO:0016887">
    <property type="term" value="F:ATP hydrolysis activity"/>
    <property type="evidence" value="ECO:0007669"/>
    <property type="project" value="InterPro"/>
</dbReference>
<feature type="region of interest" description="Disordered" evidence="2">
    <location>
        <begin position="321"/>
        <end position="340"/>
    </location>
</feature>
<comment type="similarity">
    <text evidence="1">Belongs to the GSP E family.</text>
</comment>
<gene>
    <name evidence="4" type="ORF">GCM10010995_08740</name>
</gene>
<dbReference type="PANTHER" id="PTHR30486:SF6">
    <property type="entry name" value="TYPE IV PILUS RETRACTATION ATPASE PILT"/>
    <property type="match status" value="1"/>
</dbReference>
<evidence type="ECO:0000259" key="3">
    <source>
        <dbReference type="Pfam" id="PF00437"/>
    </source>
</evidence>
<dbReference type="Gene3D" id="3.40.50.300">
    <property type="entry name" value="P-loop containing nucleotide triphosphate hydrolases"/>
    <property type="match status" value="1"/>
</dbReference>
<dbReference type="CDD" id="cd01130">
    <property type="entry name" value="VirB11-like_ATPase"/>
    <property type="match status" value="1"/>
</dbReference>
<reference evidence="4" key="1">
    <citation type="journal article" date="2014" name="Int. J. Syst. Evol. Microbiol.">
        <title>Complete genome sequence of Corynebacterium casei LMG S-19264T (=DSM 44701T), isolated from a smear-ripened cheese.</title>
        <authorList>
            <consortium name="US DOE Joint Genome Institute (JGI-PGF)"/>
            <person name="Walter F."/>
            <person name="Albersmeier A."/>
            <person name="Kalinowski J."/>
            <person name="Ruckert C."/>
        </authorList>
    </citation>
    <scope>NUCLEOTIDE SEQUENCE</scope>
    <source>
        <strain evidence="4">CGMCC 1.15758</strain>
    </source>
</reference>
<dbReference type="Pfam" id="PF00437">
    <property type="entry name" value="T2SSE"/>
    <property type="match status" value="1"/>
</dbReference>
<sequence length="340" mass="37899">MTNDNDIVLLKEILGNEIMSAFADENIFEIIVNSDGRLIVEDNTGKHHIADLEPVRIRNAISVICQVTNQYVSKKNSDVSLELPKIAPFNGARAQLLIPPTVKAASMTIRKHNVVSLTLHDALSSEVIDGDVFNILKEAISSYRNIIICGKAQSGKTTLVRAMLNSLKEFSNHKDRILILEETREIELDVEDKEYLQTTQGIRTMTDLASKTVRMRGNRLIVGEVRDESAYGMLQVWNTGCPGGISTLHANSPETTPQRLVDLCSPVSSQPHALIAIAVDLIVFIEHDSTVKAGRRVKKVVELVDYDSINQKFNFNTLYQSNKNNQNNQSNTTQWSQLCV</sequence>
<evidence type="ECO:0000256" key="2">
    <source>
        <dbReference type="SAM" id="MobiDB-lite"/>
    </source>
</evidence>
<feature type="domain" description="Bacterial type II secretion system protein E" evidence="3">
    <location>
        <begin position="100"/>
        <end position="283"/>
    </location>
</feature>
<comment type="caution">
    <text evidence="4">The sequence shown here is derived from an EMBL/GenBank/DDBJ whole genome shotgun (WGS) entry which is preliminary data.</text>
</comment>
<dbReference type="PANTHER" id="PTHR30486">
    <property type="entry name" value="TWITCHING MOTILITY PROTEIN PILT"/>
    <property type="match status" value="1"/>
</dbReference>
<keyword evidence="5" id="KW-1185">Reference proteome</keyword>
<dbReference type="Gene3D" id="3.30.450.90">
    <property type="match status" value="1"/>
</dbReference>
<dbReference type="InterPro" id="IPR050921">
    <property type="entry name" value="T4SS_GSP_E_ATPase"/>
</dbReference>
<dbReference type="OrthoDB" id="9810761at2"/>
<dbReference type="SUPFAM" id="SSF52540">
    <property type="entry name" value="P-loop containing nucleoside triphosphate hydrolases"/>
    <property type="match status" value="1"/>
</dbReference>
<accession>A0A8J2Z365</accession>
<evidence type="ECO:0000256" key="1">
    <source>
        <dbReference type="ARBA" id="ARBA00006611"/>
    </source>
</evidence>
<dbReference type="InterPro" id="IPR001482">
    <property type="entry name" value="T2SS/T4SS_dom"/>
</dbReference>
<dbReference type="RefSeq" id="WP_117001787.1">
    <property type="nucleotide sequence ID" value="NZ_BMJS01000006.1"/>
</dbReference>
<proteinExistence type="inferred from homology"/>
<organism evidence="4 5">
    <name type="scientific">Cysteiniphilum litorale</name>
    <dbReference type="NCBI Taxonomy" id="2056700"/>
    <lineage>
        <taxon>Bacteria</taxon>
        <taxon>Pseudomonadati</taxon>
        <taxon>Pseudomonadota</taxon>
        <taxon>Gammaproteobacteria</taxon>
        <taxon>Thiotrichales</taxon>
        <taxon>Fastidiosibacteraceae</taxon>
        <taxon>Cysteiniphilum</taxon>
    </lineage>
</organism>
<dbReference type="InterPro" id="IPR027417">
    <property type="entry name" value="P-loop_NTPase"/>
</dbReference>
<evidence type="ECO:0000313" key="5">
    <source>
        <dbReference type="Proteomes" id="UP000636949"/>
    </source>
</evidence>
<dbReference type="Proteomes" id="UP000636949">
    <property type="component" value="Unassembled WGS sequence"/>
</dbReference>
<dbReference type="AlphaFoldDB" id="A0A8J2Z365"/>
<dbReference type="EMBL" id="BMJS01000006">
    <property type="protein sequence ID" value="GGF93777.1"/>
    <property type="molecule type" value="Genomic_DNA"/>
</dbReference>
<name>A0A8J2Z365_9GAMM</name>
<reference evidence="4" key="2">
    <citation type="submission" date="2020-09" db="EMBL/GenBank/DDBJ databases">
        <authorList>
            <person name="Sun Q."/>
            <person name="Zhou Y."/>
        </authorList>
    </citation>
    <scope>NUCLEOTIDE SEQUENCE</scope>
    <source>
        <strain evidence="4">CGMCC 1.15758</strain>
    </source>
</reference>